<dbReference type="PANTHER" id="PTHR23049">
    <property type="entry name" value="MYOSIN REGULATORY LIGHT CHAIN 2"/>
    <property type="match status" value="1"/>
</dbReference>
<proteinExistence type="predicted"/>
<evidence type="ECO:0000313" key="3">
    <source>
        <dbReference type="EMBL" id="EIJ87275.1"/>
    </source>
</evidence>
<dbReference type="SMART" id="SM00054">
    <property type="entry name" value="EFh"/>
    <property type="match status" value="2"/>
</dbReference>
<dbReference type="SUPFAM" id="SSF47473">
    <property type="entry name" value="EF-hand"/>
    <property type="match status" value="1"/>
</dbReference>
<sequence>MNRRRRTARQSSNVFMAFTQPQILELKEIFNLLDSTADGFISQEDLVSFLDSIGSPLTKEEISEMMYDMGERFNFTQFLTTLCERLANLDAQNVVEQALGLFDPAGTGSVSLADLKESLMQGETPITQLEWSILEKELKPNEGKISIPETARIIKNCGLLLDN</sequence>
<dbReference type="InterPro" id="IPR050403">
    <property type="entry name" value="Myosin_RLC"/>
</dbReference>
<dbReference type="InterPro" id="IPR002048">
    <property type="entry name" value="EF_hand_dom"/>
</dbReference>
<feature type="domain" description="EF-hand" evidence="2">
    <location>
        <begin position="21"/>
        <end position="56"/>
    </location>
</feature>
<dbReference type="EMBL" id="GL870884">
    <property type="protein sequence ID" value="EIJ87275.1"/>
    <property type="molecule type" value="Genomic_DNA"/>
</dbReference>
<dbReference type="OMA" id="GVNFTMF"/>
<dbReference type="OrthoDB" id="429467at2759"/>
<gene>
    <name evidence="3" type="ORF">NEQG_02610</name>
</gene>
<dbReference type="InterPro" id="IPR011992">
    <property type="entry name" value="EF-hand-dom_pair"/>
</dbReference>
<dbReference type="Gene3D" id="1.10.238.10">
    <property type="entry name" value="EF-hand"/>
    <property type="match status" value="1"/>
</dbReference>
<evidence type="ECO:0000313" key="4">
    <source>
        <dbReference type="Proteomes" id="UP000002872"/>
    </source>
</evidence>
<accession>I3EDH8</accession>
<dbReference type="Pfam" id="PF13405">
    <property type="entry name" value="EF-hand_6"/>
    <property type="match status" value="1"/>
</dbReference>
<evidence type="ECO:0000256" key="1">
    <source>
        <dbReference type="ARBA" id="ARBA00022737"/>
    </source>
</evidence>
<evidence type="ECO:0000259" key="2">
    <source>
        <dbReference type="PROSITE" id="PS50222"/>
    </source>
</evidence>
<dbReference type="FunCoup" id="I3EDH8">
    <property type="interactions" value="10"/>
</dbReference>
<organism evidence="3 4">
    <name type="scientific">Nematocida parisii (strain ERTm3)</name>
    <name type="common">Nematode killer fungus</name>
    <dbReference type="NCBI Taxonomy" id="935791"/>
    <lineage>
        <taxon>Eukaryota</taxon>
        <taxon>Fungi</taxon>
        <taxon>Fungi incertae sedis</taxon>
        <taxon>Microsporidia</taxon>
        <taxon>Nematocida</taxon>
    </lineage>
</organism>
<protein>
    <recommendedName>
        <fullName evidence="2">EF-hand domain-containing protein</fullName>
    </recommendedName>
</protein>
<dbReference type="InParanoid" id="I3EDH8"/>
<dbReference type="AlphaFoldDB" id="I3EDH8"/>
<dbReference type="Proteomes" id="UP000002872">
    <property type="component" value="Unassembled WGS sequence"/>
</dbReference>
<reference evidence="3" key="1">
    <citation type="submission" date="2011-01" db="EMBL/GenBank/DDBJ databases">
        <title>The Genome Sequence of Nematocida parisii strain ERTm3.</title>
        <authorList>
            <consortium name="The Broad Institute Genome Sequencing Platform"/>
            <consortium name="The Broad Institute Genome Sequencing Center for Infectious Disease"/>
            <person name="Cuomo C."/>
            <person name="Troemel E."/>
            <person name="Young S.K."/>
            <person name="Zeng Q."/>
            <person name="Gargeya S."/>
            <person name="Fitzgerald M."/>
            <person name="Haas B."/>
            <person name="Abouelleil A."/>
            <person name="Alvarado L."/>
            <person name="Arachchi H.M."/>
            <person name="Berlin A."/>
            <person name="Chapman S.B."/>
            <person name="Gearin G."/>
            <person name="Goldberg J."/>
            <person name="Griggs A."/>
            <person name="Gujja S."/>
            <person name="Hansen M."/>
            <person name="Heiman D."/>
            <person name="Howarth C."/>
            <person name="Larimer J."/>
            <person name="Lui A."/>
            <person name="MacDonald P.J.P."/>
            <person name="McCowen C."/>
            <person name="Montmayeur A."/>
            <person name="Murphy C."/>
            <person name="Neiman D."/>
            <person name="Pearson M."/>
            <person name="Priest M."/>
            <person name="Roberts A."/>
            <person name="Saif S."/>
            <person name="Shea T."/>
            <person name="Sisk P."/>
            <person name="Stolte C."/>
            <person name="Sykes S."/>
            <person name="Wortman J."/>
            <person name="Nusbaum C."/>
            <person name="Birren B."/>
        </authorList>
    </citation>
    <scope>NUCLEOTIDE SEQUENCE</scope>
    <source>
        <strain evidence="3">ERTm3</strain>
    </source>
</reference>
<dbReference type="GO" id="GO:0005509">
    <property type="term" value="F:calcium ion binding"/>
    <property type="evidence" value="ECO:0007669"/>
    <property type="project" value="InterPro"/>
</dbReference>
<dbReference type="FunFam" id="1.10.238.10:FF:000003">
    <property type="entry name" value="Calmodulin A"/>
    <property type="match status" value="1"/>
</dbReference>
<keyword evidence="1" id="KW-0677">Repeat</keyword>
<dbReference type="CDD" id="cd00051">
    <property type="entry name" value="EFh"/>
    <property type="match status" value="1"/>
</dbReference>
<dbReference type="HOGENOM" id="CLU_061288_9_3_1"/>
<dbReference type="STRING" id="935791.I3EDH8"/>
<dbReference type="VEuPathDB" id="MicrosporidiaDB:NEQG_02610"/>
<name>I3EDH8_NEMP3</name>
<dbReference type="PROSITE" id="PS50222">
    <property type="entry name" value="EF_HAND_2"/>
    <property type="match status" value="1"/>
</dbReference>
<keyword evidence="4" id="KW-1185">Reference proteome</keyword>